<dbReference type="Gene3D" id="3.30.70.1430">
    <property type="entry name" value="Multidrug efflux transporter AcrB pore domain"/>
    <property type="match status" value="1"/>
</dbReference>
<name>A0A382MPF3_9ZZZZ</name>
<gene>
    <name evidence="2" type="ORF">METZ01_LOCUS303698</name>
</gene>
<keyword evidence="1" id="KW-1133">Transmembrane helix</keyword>
<keyword evidence="1" id="KW-0812">Transmembrane</keyword>
<dbReference type="GO" id="GO:0042910">
    <property type="term" value="F:xenobiotic transmembrane transporter activity"/>
    <property type="evidence" value="ECO:0007669"/>
    <property type="project" value="TreeGrafter"/>
</dbReference>
<reference evidence="2" key="1">
    <citation type="submission" date="2018-05" db="EMBL/GenBank/DDBJ databases">
        <authorList>
            <person name="Lanie J.A."/>
            <person name="Ng W.-L."/>
            <person name="Kazmierczak K.M."/>
            <person name="Andrzejewski T.M."/>
            <person name="Davidsen T.M."/>
            <person name="Wayne K.J."/>
            <person name="Tettelin H."/>
            <person name="Glass J.I."/>
            <person name="Rusch D."/>
            <person name="Podicherti R."/>
            <person name="Tsui H.-C.T."/>
            <person name="Winkler M.E."/>
        </authorList>
    </citation>
    <scope>NUCLEOTIDE SEQUENCE</scope>
</reference>
<feature type="transmembrane region" description="Helical" evidence="1">
    <location>
        <begin position="12"/>
        <end position="29"/>
    </location>
</feature>
<protein>
    <recommendedName>
        <fullName evidence="3">Acriflavin resistance protein</fullName>
    </recommendedName>
</protein>
<evidence type="ECO:0000313" key="2">
    <source>
        <dbReference type="EMBL" id="SVC50844.1"/>
    </source>
</evidence>
<dbReference type="InterPro" id="IPR027463">
    <property type="entry name" value="AcrB_DN_DC_subdom"/>
</dbReference>
<evidence type="ECO:0008006" key="3">
    <source>
        <dbReference type="Google" id="ProtNLM"/>
    </source>
</evidence>
<dbReference type="PRINTS" id="PR00702">
    <property type="entry name" value="ACRIFLAVINRP"/>
</dbReference>
<dbReference type="EMBL" id="UINC01095064">
    <property type="protein sequence ID" value="SVC50844.1"/>
    <property type="molecule type" value="Genomic_DNA"/>
</dbReference>
<organism evidence="2">
    <name type="scientific">marine metagenome</name>
    <dbReference type="NCBI Taxonomy" id="408172"/>
    <lineage>
        <taxon>unclassified sequences</taxon>
        <taxon>metagenomes</taxon>
        <taxon>ecological metagenomes</taxon>
    </lineage>
</organism>
<sequence>MNLIRTSIERPTAVVAAVLMVVIFGLLALQRIPIQLTPDVRKPVITITTYWGGGSPVEVEREIINRQEEVLKGVEGVSRVESQSQDGRGILTLEFEIDHDMNKALLMVSNRLNQISGYPEEANEPLLSTSGLEDNPIAWFIVERLPGNTRALESYGDFIEDVLLDRVERVNGVAGTNVYGGSEGEMRITVDPDKLARYRLTVPDVVSALRAANASLSAGDIEEGKRRYIVRTEGELTSVKEIRSVVLKSTAPDQNGGIGRVTVNDVADVRFTYKEPRAKLRFLGNDALAFNAVRSTGANVIETMEGIYAAIDDLNALAVPNAGLTLEQVYDETIYINSAISLVQQNIYVGGTFAVLVL</sequence>
<dbReference type="SUPFAM" id="SSF82693">
    <property type="entry name" value="Multidrug efflux transporter AcrB pore domain, PN1, PN2, PC1 and PC2 subdomains"/>
    <property type="match status" value="2"/>
</dbReference>
<dbReference type="Gene3D" id="3.30.2090.10">
    <property type="entry name" value="Multidrug efflux transporter AcrB TolC docking domain, DN and DC subdomains"/>
    <property type="match status" value="1"/>
</dbReference>
<dbReference type="Gene3D" id="1.20.1640.10">
    <property type="entry name" value="Multidrug efflux transporter AcrB transmembrane domain"/>
    <property type="match status" value="1"/>
</dbReference>
<feature type="non-terminal residue" evidence="2">
    <location>
        <position position="358"/>
    </location>
</feature>
<dbReference type="GO" id="GO:0005886">
    <property type="term" value="C:plasma membrane"/>
    <property type="evidence" value="ECO:0007669"/>
    <property type="project" value="TreeGrafter"/>
</dbReference>
<accession>A0A382MPF3</accession>
<dbReference type="AlphaFoldDB" id="A0A382MPF3"/>
<dbReference type="Gene3D" id="3.30.70.1320">
    <property type="entry name" value="Multidrug efflux transporter AcrB pore domain like"/>
    <property type="match status" value="1"/>
</dbReference>
<dbReference type="Pfam" id="PF00873">
    <property type="entry name" value="ACR_tran"/>
    <property type="match status" value="1"/>
</dbReference>
<evidence type="ECO:0000256" key="1">
    <source>
        <dbReference type="SAM" id="Phobius"/>
    </source>
</evidence>
<dbReference type="PANTHER" id="PTHR32063">
    <property type="match status" value="1"/>
</dbReference>
<dbReference type="PANTHER" id="PTHR32063:SF0">
    <property type="entry name" value="SWARMING MOTILITY PROTEIN SWRC"/>
    <property type="match status" value="1"/>
</dbReference>
<dbReference type="InterPro" id="IPR001036">
    <property type="entry name" value="Acrflvin-R"/>
</dbReference>
<dbReference type="SUPFAM" id="SSF82714">
    <property type="entry name" value="Multidrug efflux transporter AcrB TolC docking domain, DN and DC subdomains"/>
    <property type="match status" value="1"/>
</dbReference>
<feature type="non-terminal residue" evidence="2">
    <location>
        <position position="1"/>
    </location>
</feature>
<keyword evidence="1" id="KW-0472">Membrane</keyword>
<proteinExistence type="predicted"/>